<dbReference type="CDD" id="cd00200">
    <property type="entry name" value="WD40"/>
    <property type="match status" value="1"/>
</dbReference>
<evidence type="ECO:0000256" key="3">
    <source>
        <dbReference type="ARBA" id="ARBA00022574"/>
    </source>
</evidence>
<dbReference type="PRINTS" id="PR00320">
    <property type="entry name" value="GPROTEINBRPT"/>
</dbReference>
<evidence type="ECO:0000256" key="4">
    <source>
        <dbReference type="ARBA" id="ARBA00022737"/>
    </source>
</evidence>
<proteinExistence type="inferred from homology"/>
<accession>A0A1B6BYJ8</accession>
<evidence type="ECO:0000256" key="8">
    <source>
        <dbReference type="PROSITE-ProRule" id="PRU00221"/>
    </source>
</evidence>
<evidence type="ECO:0000256" key="5">
    <source>
        <dbReference type="ARBA" id="ARBA00038145"/>
    </source>
</evidence>
<dbReference type="PROSITE" id="PS50082">
    <property type="entry name" value="WD_REPEATS_2"/>
    <property type="match status" value="3"/>
</dbReference>
<feature type="repeat" description="WD" evidence="8">
    <location>
        <begin position="9"/>
        <end position="50"/>
    </location>
</feature>
<dbReference type="GO" id="GO:0071013">
    <property type="term" value="C:catalytic step 2 spliceosome"/>
    <property type="evidence" value="ECO:0007669"/>
    <property type="project" value="TreeGrafter"/>
</dbReference>
<dbReference type="InterPro" id="IPR015943">
    <property type="entry name" value="WD40/YVTN_repeat-like_dom_sf"/>
</dbReference>
<dbReference type="PROSITE" id="PS50294">
    <property type="entry name" value="WD_REPEATS_REGION"/>
    <property type="match status" value="2"/>
</dbReference>
<keyword evidence="2" id="KW-0963">Cytoplasm</keyword>
<feature type="repeat" description="WD" evidence="8">
    <location>
        <begin position="93"/>
        <end position="134"/>
    </location>
</feature>
<dbReference type="InterPro" id="IPR019775">
    <property type="entry name" value="WD40_repeat_CS"/>
</dbReference>
<feature type="repeat" description="WD" evidence="8">
    <location>
        <begin position="51"/>
        <end position="92"/>
    </location>
</feature>
<name>A0A1B6BYJ8_9HEMI</name>
<gene>
    <name evidence="9" type="ORF">g.35129</name>
</gene>
<sequence>MNYKCIQTVECKQGAIRAIRFNVDGSYCLSCGADSKIKLWNPQTSLLLKTYGGHGSDVLDVCGSCDSSQLVSGGSDKTIILWDVSTGLPVRRLRGHATDVTSVKFNEDSSVVVSGSWDNKVMCWDARSKATSPIQVLEHAKDSITSVNINKEEILSSSMDGFIRRYDIRMGQVFSDFIGEPVVCASFTRDGQCIIVSSSDNVIRLFDKNTGEMLNRYQGHKTEDYSVENGVDCNDKYIVTGSLDGNIWMYELVHGTVTEKLPHSSSSVISISVHPTQPALLSASGSAFKLWSSQIDNSIVLNDRLINK</sequence>
<dbReference type="PANTHER" id="PTHR22842">
    <property type="entry name" value="WD40 REPEAT PROTEIN"/>
    <property type="match status" value="1"/>
</dbReference>
<reference evidence="9" key="1">
    <citation type="submission" date="2015-12" db="EMBL/GenBank/DDBJ databases">
        <title>De novo transcriptome assembly of four potential Pierce s Disease insect vectors from Arizona vineyards.</title>
        <authorList>
            <person name="Tassone E.E."/>
        </authorList>
    </citation>
    <scope>NUCLEOTIDE SEQUENCE</scope>
</reference>
<dbReference type="InterPro" id="IPR051980">
    <property type="entry name" value="WD_repeat_MORG1"/>
</dbReference>
<dbReference type="PROSITE" id="PS00678">
    <property type="entry name" value="WD_REPEATS_1"/>
    <property type="match status" value="1"/>
</dbReference>
<dbReference type="SUPFAM" id="SSF50978">
    <property type="entry name" value="WD40 repeat-like"/>
    <property type="match status" value="1"/>
</dbReference>
<evidence type="ECO:0000256" key="7">
    <source>
        <dbReference type="ARBA" id="ARBA00042222"/>
    </source>
</evidence>
<dbReference type="SMART" id="SM00320">
    <property type="entry name" value="WD40"/>
    <property type="match status" value="7"/>
</dbReference>
<dbReference type="InterPro" id="IPR036322">
    <property type="entry name" value="WD40_repeat_dom_sf"/>
</dbReference>
<comment type="subcellular location">
    <subcellularLocation>
        <location evidence="1">Cytoplasm</location>
    </subcellularLocation>
</comment>
<dbReference type="GO" id="GO:0005737">
    <property type="term" value="C:cytoplasm"/>
    <property type="evidence" value="ECO:0007669"/>
    <property type="project" value="UniProtKB-SubCell"/>
</dbReference>
<evidence type="ECO:0000256" key="1">
    <source>
        <dbReference type="ARBA" id="ARBA00004496"/>
    </source>
</evidence>
<comment type="similarity">
    <text evidence="5">Belongs to the WD repeat MORG1 family.</text>
</comment>
<protein>
    <recommendedName>
        <fullName evidence="6">WD repeat domain-containing protein 83</fullName>
    </recommendedName>
    <alternativeName>
        <fullName evidence="7">Mitogen-activated protein kinase organizer 1</fullName>
    </alternativeName>
</protein>
<dbReference type="Pfam" id="PF00400">
    <property type="entry name" value="WD40"/>
    <property type="match status" value="6"/>
</dbReference>
<evidence type="ECO:0000256" key="2">
    <source>
        <dbReference type="ARBA" id="ARBA00022490"/>
    </source>
</evidence>
<dbReference type="AlphaFoldDB" id="A0A1B6BYJ8"/>
<keyword evidence="4" id="KW-0677">Repeat</keyword>
<dbReference type="Gene3D" id="2.130.10.10">
    <property type="entry name" value="YVTN repeat-like/Quinoprotein amine dehydrogenase"/>
    <property type="match status" value="1"/>
</dbReference>
<evidence type="ECO:0000313" key="9">
    <source>
        <dbReference type="EMBL" id="JAS06100.1"/>
    </source>
</evidence>
<dbReference type="InterPro" id="IPR020472">
    <property type="entry name" value="WD40_PAC1"/>
</dbReference>
<dbReference type="PANTHER" id="PTHR22842:SF3">
    <property type="entry name" value="WD REPEAT DOMAIN-CONTAINING PROTEIN 83"/>
    <property type="match status" value="1"/>
</dbReference>
<dbReference type="GO" id="GO:0000398">
    <property type="term" value="P:mRNA splicing, via spliceosome"/>
    <property type="evidence" value="ECO:0007669"/>
    <property type="project" value="TreeGrafter"/>
</dbReference>
<organism evidence="9">
    <name type="scientific">Clastoptera arizonana</name>
    <name type="common">Arizona spittle bug</name>
    <dbReference type="NCBI Taxonomy" id="38151"/>
    <lineage>
        <taxon>Eukaryota</taxon>
        <taxon>Metazoa</taxon>
        <taxon>Ecdysozoa</taxon>
        <taxon>Arthropoda</taxon>
        <taxon>Hexapoda</taxon>
        <taxon>Insecta</taxon>
        <taxon>Pterygota</taxon>
        <taxon>Neoptera</taxon>
        <taxon>Paraneoptera</taxon>
        <taxon>Hemiptera</taxon>
        <taxon>Auchenorrhyncha</taxon>
        <taxon>Cercopoidea</taxon>
        <taxon>Clastopteridae</taxon>
        <taxon>Clastoptera</taxon>
    </lineage>
</organism>
<keyword evidence="3 8" id="KW-0853">WD repeat</keyword>
<evidence type="ECO:0000256" key="6">
    <source>
        <dbReference type="ARBA" id="ARBA00040453"/>
    </source>
</evidence>
<dbReference type="InterPro" id="IPR001680">
    <property type="entry name" value="WD40_rpt"/>
</dbReference>
<dbReference type="EMBL" id="GEDC01031198">
    <property type="protein sequence ID" value="JAS06100.1"/>
    <property type="molecule type" value="Transcribed_RNA"/>
</dbReference>